<dbReference type="EMBL" id="MFFV01000034">
    <property type="protein sequence ID" value="OGF19335.1"/>
    <property type="molecule type" value="Genomic_DNA"/>
</dbReference>
<gene>
    <name evidence="1" type="ORF">A3I35_03040</name>
</gene>
<sequence>MSQINTHNKIDSIIQAGLFDVEIIETLVKINFDARQYFYTKTDERWLEWLWENGFLDVIKEKSEDTTRYGYRTPELDYLEKIAEKVPAKVVDIMLDVPVSEEHFNPEVVDRFLWICGKLPAESLTKMVEKIKREQWPKLMGKFNRWGFEYEKMFKTLADAKDYSSVITLAEALLAVRNKEDITKSDSGFVKDNPFYFGELSYTKALQYLVGVDNEHKEHALAIASNALKNVVLNTEKEKSRGVFAVEDSFFLFDVDFFTLKIGDEDHFSNRDNIRSLAATVKILATDLIGKQCDAAENVKRLYDTYIATLPDSHSMWRLKLVVLTLCPNAFKEQLKQMFFRLFNKDSYYDLISGPEYEKALRVGFAVLLENDRCEYVKQVMAYFNKRAQEDAEGQKYHKRHGWEILSSICEQLTDIEKEQCEQFFGQKCDVAFEPKPPVGRIRSGFVNPKGPVTPEEFNGMAIIDIAHKLRSDWTPEKLSKQNKSEDFLNPLNAEGVGNILRIDIPKRFKDYIDNAKLFFERNVLDQHYTYSFLQGIQKTIHDDQTSKENLDYSNLISLLLNIVKSGKEEPFGRKTRDRETFDAWLSDWESVHSAMGDIVQELLNEHDSRIIINFQQFRSELLNLITYLLNYPDPAPADEEIETAKISTKDPNSNEYLVSDPFSIAINSVRGRAFQALVLFVYQDGKQFAKDATVKIADDIKQLYEQVLARENTQAMMFMFGHYLPSFYFRDIDWIRGLLPQIFPADKDRKNLYLAAWEGYLANSLYQEMFFDDVIQKLYQRGIGLDTNEYTKRQHTREPDEGIATHFALAFMHYAEFGFDHPLFKEFWKSNNIEAHAAFVSFIGRSFVSGSQIKADELLKTESQSKKRLHDFWDWMLENYTNTKPFTEFGFWANTEKDIFDNTWLAEHIRKTMEKTQGVIEWEYGLMHSIKALAEASPSDTLAILRLIFLEGGVRLKKMRMPFSLGDEWMAAFEIVYNNPNTKSDTYTLIDNLIAEGGNIFWGLKKIIK</sequence>
<evidence type="ECO:0000313" key="1">
    <source>
        <dbReference type="EMBL" id="OGF19335.1"/>
    </source>
</evidence>
<evidence type="ECO:0000313" key="2">
    <source>
        <dbReference type="Proteomes" id="UP000177878"/>
    </source>
</evidence>
<accession>A0A1F5RY53</accession>
<proteinExistence type="predicted"/>
<reference evidence="1 2" key="1">
    <citation type="journal article" date="2016" name="Nat. Commun.">
        <title>Thousands of microbial genomes shed light on interconnected biogeochemical processes in an aquifer system.</title>
        <authorList>
            <person name="Anantharaman K."/>
            <person name="Brown C.T."/>
            <person name="Hug L.A."/>
            <person name="Sharon I."/>
            <person name="Castelle C.J."/>
            <person name="Probst A.J."/>
            <person name="Thomas B.C."/>
            <person name="Singh A."/>
            <person name="Wilkins M.J."/>
            <person name="Karaoz U."/>
            <person name="Brodie E.L."/>
            <person name="Williams K.H."/>
            <person name="Hubbard S.S."/>
            <person name="Banfield J.F."/>
        </authorList>
    </citation>
    <scope>NUCLEOTIDE SEQUENCE [LARGE SCALE GENOMIC DNA]</scope>
</reference>
<organism evidence="1 2">
    <name type="scientific">Candidatus Falkowbacteria bacterium RIFCSPLOWO2_02_FULL_45_15</name>
    <dbReference type="NCBI Taxonomy" id="1797988"/>
    <lineage>
        <taxon>Bacteria</taxon>
        <taxon>Candidatus Falkowiibacteriota</taxon>
    </lineage>
</organism>
<name>A0A1F5RY53_9BACT</name>
<comment type="caution">
    <text evidence="1">The sequence shown here is derived from an EMBL/GenBank/DDBJ whole genome shotgun (WGS) entry which is preliminary data.</text>
</comment>
<protein>
    <submittedName>
        <fullName evidence="1">Uncharacterized protein</fullName>
    </submittedName>
</protein>
<dbReference type="STRING" id="1797988.A3I35_03040"/>
<dbReference type="AlphaFoldDB" id="A0A1F5RY53"/>
<dbReference type="Proteomes" id="UP000177878">
    <property type="component" value="Unassembled WGS sequence"/>
</dbReference>